<evidence type="ECO:0000256" key="7">
    <source>
        <dbReference type="SAM" id="Phobius"/>
    </source>
</evidence>
<dbReference type="RefSeq" id="WP_170225264.1">
    <property type="nucleotide sequence ID" value="NZ_VFOV01000001.1"/>
</dbReference>
<dbReference type="InterPro" id="IPR013587">
    <property type="entry name" value="Nitrate/nitrite_sensing"/>
</dbReference>
<evidence type="ECO:0000256" key="3">
    <source>
        <dbReference type="ARBA" id="ARBA00022741"/>
    </source>
</evidence>
<dbReference type="GO" id="GO:0004674">
    <property type="term" value="F:protein serine/threonine kinase activity"/>
    <property type="evidence" value="ECO:0007669"/>
    <property type="project" value="UniProtKB-EC"/>
</dbReference>
<dbReference type="PROSITE" id="PS50011">
    <property type="entry name" value="PROTEIN_KINASE_DOM"/>
    <property type="match status" value="1"/>
</dbReference>
<keyword evidence="3" id="KW-0547">Nucleotide-binding</keyword>
<evidence type="ECO:0000256" key="4">
    <source>
        <dbReference type="ARBA" id="ARBA00022777"/>
    </source>
</evidence>
<gene>
    <name evidence="9" type="ORF">FB381_4296</name>
</gene>
<feature type="transmembrane region" description="Helical" evidence="7">
    <location>
        <begin position="205"/>
        <end position="226"/>
    </location>
</feature>
<reference evidence="9 10" key="1">
    <citation type="submission" date="2019-06" db="EMBL/GenBank/DDBJ databases">
        <title>Sequencing the genomes of 1000 actinobacteria strains.</title>
        <authorList>
            <person name="Klenk H.-P."/>
        </authorList>
    </citation>
    <scope>NUCLEOTIDE SEQUENCE [LARGE SCALE GENOMIC DNA]</scope>
    <source>
        <strain evidence="9 10">DSM 25218</strain>
    </source>
</reference>
<protein>
    <recommendedName>
        <fullName evidence="1">non-specific serine/threonine protein kinase</fullName>
        <ecNumber evidence="1">2.7.11.1</ecNumber>
    </recommendedName>
</protein>
<keyword evidence="7" id="KW-0472">Membrane</keyword>
<keyword evidence="7" id="KW-0812">Transmembrane</keyword>
<keyword evidence="7" id="KW-1133">Transmembrane helix</keyword>
<feature type="domain" description="Protein kinase" evidence="8">
    <location>
        <begin position="1"/>
        <end position="182"/>
    </location>
</feature>
<dbReference type="EMBL" id="VFOV01000001">
    <property type="protein sequence ID" value="TQL70366.1"/>
    <property type="molecule type" value="Genomic_DNA"/>
</dbReference>
<keyword evidence="5" id="KW-0067">ATP-binding</keyword>
<dbReference type="PANTHER" id="PTHR43671:SF13">
    <property type="entry name" value="SERINE_THREONINE-PROTEIN KINASE NEK2"/>
    <property type="match status" value="1"/>
</dbReference>
<dbReference type="Proteomes" id="UP000320209">
    <property type="component" value="Unassembled WGS sequence"/>
</dbReference>
<dbReference type="Pfam" id="PF00069">
    <property type="entry name" value="Pkinase"/>
    <property type="match status" value="1"/>
</dbReference>
<keyword evidence="4 9" id="KW-0418">Kinase</keyword>
<keyword evidence="10" id="KW-1185">Reference proteome</keyword>
<dbReference type="Gene3D" id="1.10.510.10">
    <property type="entry name" value="Transferase(Phosphotransferase) domain 1"/>
    <property type="match status" value="1"/>
</dbReference>
<dbReference type="InterPro" id="IPR011009">
    <property type="entry name" value="Kinase-like_dom_sf"/>
</dbReference>
<dbReference type="AlphaFoldDB" id="A0A543ACY6"/>
<evidence type="ECO:0000256" key="6">
    <source>
        <dbReference type="SAM" id="MobiDB-lite"/>
    </source>
</evidence>
<name>A0A543ACY6_9ACTN</name>
<dbReference type="Pfam" id="PF08376">
    <property type="entry name" value="NIT"/>
    <property type="match status" value="1"/>
</dbReference>
<feature type="region of interest" description="Disordered" evidence="6">
    <location>
        <begin position="1"/>
        <end position="30"/>
    </location>
</feature>
<sequence>MRIRPPRVGRPRSESSNHSAGQGDPAPSQGISLATRLTQESRVLPDEASDIVAQLARILTAGHASGHVHGDVRPATIGFGPDGRVVFISAPAPRAGESLPYLAPERIERQRPGTASDIYALGAVFFELLVGRPPYAGRSPERIGSLVTVPGQIDGLVTAMLADEPVKRPKAEEVLAVLESGVDAPPKRIVAPSARTWRSGRFSPPVLGALMVLLLTGLVFGSWGALRAGEAASTMGRAEPLAEILPTSFALAFNLSVERDALRSSGRVSAEFLKVTNESIKAWTREVDGIEASDDPGLRRRTERTAAALERLSDFRVAARLGDRANADADVATYTNAVNGLFDLAAELPTFQDDDLARQARNLESIGPVSEVLGFERKIMATALRKGEISEKGISDLSAAQSSWTTHSESIYEDAAPPTRKALDSISGGSFAYGSYGVTSQRAVIRVLNARDVDDVVRQLKDGSAGVAVDQFWLADAATFVQDLKNVIVDAAQKLADDIDAKHSSAQNRLNGWRVLIVVSLVALAALGVATYRARRRSGEA</sequence>
<dbReference type="InterPro" id="IPR000719">
    <property type="entry name" value="Prot_kinase_dom"/>
</dbReference>
<evidence type="ECO:0000259" key="8">
    <source>
        <dbReference type="PROSITE" id="PS50011"/>
    </source>
</evidence>
<evidence type="ECO:0000313" key="10">
    <source>
        <dbReference type="Proteomes" id="UP000320209"/>
    </source>
</evidence>
<keyword evidence="2" id="KW-0808">Transferase</keyword>
<evidence type="ECO:0000256" key="1">
    <source>
        <dbReference type="ARBA" id="ARBA00012513"/>
    </source>
</evidence>
<feature type="compositionally biased region" description="Basic residues" evidence="6">
    <location>
        <begin position="1"/>
        <end position="10"/>
    </location>
</feature>
<organism evidence="9 10">
    <name type="scientific">Nocardioides albertanoniae</name>
    <dbReference type="NCBI Taxonomy" id="1175486"/>
    <lineage>
        <taxon>Bacteria</taxon>
        <taxon>Bacillati</taxon>
        <taxon>Actinomycetota</taxon>
        <taxon>Actinomycetes</taxon>
        <taxon>Propionibacteriales</taxon>
        <taxon>Nocardioidaceae</taxon>
        <taxon>Nocardioides</taxon>
    </lineage>
</organism>
<proteinExistence type="predicted"/>
<dbReference type="InterPro" id="IPR050660">
    <property type="entry name" value="NEK_Ser/Thr_kinase"/>
</dbReference>
<comment type="caution">
    <text evidence="9">The sequence shown here is derived from an EMBL/GenBank/DDBJ whole genome shotgun (WGS) entry which is preliminary data.</text>
</comment>
<accession>A0A543ACY6</accession>
<dbReference type="SMART" id="SM00220">
    <property type="entry name" value="S_TKc"/>
    <property type="match status" value="1"/>
</dbReference>
<evidence type="ECO:0000256" key="5">
    <source>
        <dbReference type="ARBA" id="ARBA00022840"/>
    </source>
</evidence>
<evidence type="ECO:0000256" key="2">
    <source>
        <dbReference type="ARBA" id="ARBA00022679"/>
    </source>
</evidence>
<dbReference type="SUPFAM" id="SSF56112">
    <property type="entry name" value="Protein kinase-like (PK-like)"/>
    <property type="match status" value="1"/>
</dbReference>
<dbReference type="PANTHER" id="PTHR43671">
    <property type="entry name" value="SERINE/THREONINE-PROTEIN KINASE NEK"/>
    <property type="match status" value="1"/>
</dbReference>
<dbReference type="EC" id="2.7.11.1" evidence="1"/>
<evidence type="ECO:0000313" key="9">
    <source>
        <dbReference type="EMBL" id="TQL70366.1"/>
    </source>
</evidence>
<feature type="transmembrane region" description="Helical" evidence="7">
    <location>
        <begin position="512"/>
        <end position="532"/>
    </location>
</feature>
<dbReference type="GO" id="GO:0005524">
    <property type="term" value="F:ATP binding"/>
    <property type="evidence" value="ECO:0007669"/>
    <property type="project" value="UniProtKB-KW"/>
</dbReference>